<evidence type="ECO:0000313" key="2">
    <source>
        <dbReference type="EMBL" id="KAK2564381.1"/>
    </source>
</evidence>
<dbReference type="AlphaFoldDB" id="A0AAD9QNS9"/>
<comment type="caution">
    <text evidence="2">The sequence shown here is derived from an EMBL/GenBank/DDBJ whole genome shotgun (WGS) entry which is preliminary data.</text>
</comment>
<keyword evidence="3" id="KW-1185">Reference proteome</keyword>
<feature type="region of interest" description="Disordered" evidence="1">
    <location>
        <begin position="1"/>
        <end position="34"/>
    </location>
</feature>
<dbReference type="Proteomes" id="UP001249851">
    <property type="component" value="Unassembled WGS sequence"/>
</dbReference>
<accession>A0AAD9QNS9</accession>
<name>A0AAD9QNS9_ACRCE</name>
<organism evidence="2 3">
    <name type="scientific">Acropora cervicornis</name>
    <name type="common">Staghorn coral</name>
    <dbReference type="NCBI Taxonomy" id="6130"/>
    <lineage>
        <taxon>Eukaryota</taxon>
        <taxon>Metazoa</taxon>
        <taxon>Cnidaria</taxon>
        <taxon>Anthozoa</taxon>
        <taxon>Hexacorallia</taxon>
        <taxon>Scleractinia</taxon>
        <taxon>Astrocoeniina</taxon>
        <taxon>Acroporidae</taxon>
        <taxon>Acropora</taxon>
    </lineage>
</organism>
<feature type="compositionally biased region" description="Polar residues" evidence="1">
    <location>
        <begin position="1"/>
        <end position="13"/>
    </location>
</feature>
<proteinExistence type="predicted"/>
<evidence type="ECO:0000256" key="1">
    <source>
        <dbReference type="SAM" id="MobiDB-lite"/>
    </source>
</evidence>
<gene>
    <name evidence="2" type="ORF">P5673_011807</name>
</gene>
<sequence>MASNEFSLNSSSDYEIEVEGLPKSSDHAEEETQEAYAKEQLADAEWLVLYEHERRKEEEREKYKHSYFI</sequence>
<reference evidence="2" key="1">
    <citation type="journal article" date="2023" name="G3 (Bethesda)">
        <title>Whole genome assembly and annotation of the endangered Caribbean coral Acropora cervicornis.</title>
        <authorList>
            <person name="Selwyn J.D."/>
            <person name="Vollmer S.V."/>
        </authorList>
    </citation>
    <scope>NUCLEOTIDE SEQUENCE</scope>
    <source>
        <strain evidence="2">K2</strain>
    </source>
</reference>
<reference evidence="2" key="2">
    <citation type="journal article" date="2023" name="Science">
        <title>Genomic signatures of disease resistance in endangered staghorn corals.</title>
        <authorList>
            <person name="Vollmer S.V."/>
            <person name="Selwyn J.D."/>
            <person name="Despard B.A."/>
            <person name="Roesel C.L."/>
        </authorList>
    </citation>
    <scope>NUCLEOTIDE SEQUENCE</scope>
    <source>
        <tissue evidence="2">Whole Organism</tissue>
    </source>
</reference>
<protein>
    <submittedName>
        <fullName evidence="2">Uncharacterized protein</fullName>
    </submittedName>
</protein>
<dbReference type="EMBL" id="JARQWQ010000022">
    <property type="protein sequence ID" value="KAK2564381.1"/>
    <property type="molecule type" value="Genomic_DNA"/>
</dbReference>
<evidence type="ECO:0000313" key="3">
    <source>
        <dbReference type="Proteomes" id="UP001249851"/>
    </source>
</evidence>